<dbReference type="EC" id="5.1.3.2" evidence="5 10"/>
<organism evidence="12 13">
    <name type="scientific">Syntrophus aciditrophicus (strain SB)</name>
    <dbReference type="NCBI Taxonomy" id="56780"/>
    <lineage>
        <taxon>Bacteria</taxon>
        <taxon>Pseudomonadati</taxon>
        <taxon>Thermodesulfobacteriota</taxon>
        <taxon>Syntrophia</taxon>
        <taxon>Syntrophales</taxon>
        <taxon>Syntrophaceae</taxon>
        <taxon>Syntrophus</taxon>
    </lineage>
</organism>
<evidence type="ECO:0000256" key="8">
    <source>
        <dbReference type="ARBA" id="ARBA00023235"/>
    </source>
</evidence>
<dbReference type="Gene3D" id="3.40.50.720">
    <property type="entry name" value="NAD(P)-binding Rossmann-like Domain"/>
    <property type="match status" value="1"/>
</dbReference>
<dbReference type="CDD" id="cd05247">
    <property type="entry name" value="UDP_G4E_1_SDR_e"/>
    <property type="match status" value="1"/>
</dbReference>
<gene>
    <name evidence="12" type="ORF">SYN_01125</name>
</gene>
<evidence type="ECO:0000313" key="13">
    <source>
        <dbReference type="Proteomes" id="UP000001933"/>
    </source>
</evidence>
<evidence type="ECO:0000313" key="12">
    <source>
        <dbReference type="EMBL" id="ABC76282.1"/>
    </source>
</evidence>
<keyword evidence="7 10" id="KW-0520">NAD</keyword>
<evidence type="ECO:0000256" key="1">
    <source>
        <dbReference type="ARBA" id="ARBA00000083"/>
    </source>
</evidence>
<dbReference type="GO" id="GO:0033499">
    <property type="term" value="P:galactose catabolic process via UDP-galactose, Leloir pathway"/>
    <property type="evidence" value="ECO:0007669"/>
    <property type="project" value="TreeGrafter"/>
</dbReference>
<comment type="catalytic activity">
    <reaction evidence="1 10">
        <text>UDP-alpha-D-glucose = UDP-alpha-D-galactose</text>
        <dbReference type="Rhea" id="RHEA:22168"/>
        <dbReference type="ChEBI" id="CHEBI:58885"/>
        <dbReference type="ChEBI" id="CHEBI:66914"/>
        <dbReference type="EC" id="5.1.3.2"/>
    </reaction>
</comment>
<dbReference type="OrthoDB" id="9801785at2"/>
<evidence type="ECO:0000256" key="3">
    <source>
        <dbReference type="ARBA" id="ARBA00004947"/>
    </source>
</evidence>
<dbReference type="UniPathway" id="UPA00214"/>
<dbReference type="Gene3D" id="3.90.25.10">
    <property type="entry name" value="UDP-galactose 4-epimerase, domain 1"/>
    <property type="match status" value="1"/>
</dbReference>
<dbReference type="InterPro" id="IPR005886">
    <property type="entry name" value="UDP_G4E"/>
</dbReference>
<evidence type="ECO:0000256" key="9">
    <source>
        <dbReference type="ARBA" id="ARBA00023277"/>
    </source>
</evidence>
<evidence type="ECO:0000256" key="2">
    <source>
        <dbReference type="ARBA" id="ARBA00001911"/>
    </source>
</evidence>
<dbReference type="Pfam" id="PF01370">
    <property type="entry name" value="Epimerase"/>
    <property type="match status" value="1"/>
</dbReference>
<dbReference type="InterPro" id="IPR036291">
    <property type="entry name" value="NAD(P)-bd_dom_sf"/>
</dbReference>
<dbReference type="KEGG" id="sat:SYN_01125"/>
<proteinExistence type="inferred from homology"/>
<dbReference type="NCBIfam" id="TIGR01179">
    <property type="entry name" value="galE"/>
    <property type="match status" value="1"/>
</dbReference>
<keyword evidence="9 10" id="KW-0119">Carbohydrate metabolism</keyword>
<keyword evidence="13" id="KW-1185">Reference proteome</keyword>
<dbReference type="InParanoid" id="Q2LPU1"/>
<dbReference type="PANTHER" id="PTHR43725:SF53">
    <property type="entry name" value="UDP-ARABINOSE 4-EPIMERASE 1"/>
    <property type="match status" value="1"/>
</dbReference>
<evidence type="ECO:0000256" key="7">
    <source>
        <dbReference type="ARBA" id="ARBA00023027"/>
    </source>
</evidence>
<feature type="domain" description="NAD-dependent epimerase/dehydratase" evidence="11">
    <location>
        <begin position="3"/>
        <end position="252"/>
    </location>
</feature>
<evidence type="ECO:0000259" key="11">
    <source>
        <dbReference type="Pfam" id="PF01370"/>
    </source>
</evidence>
<dbReference type="RefSeq" id="WP_011416316.1">
    <property type="nucleotide sequence ID" value="NC_007759.1"/>
</dbReference>
<dbReference type="HOGENOM" id="CLU_007383_1_10_7"/>
<comment type="pathway">
    <text evidence="3 10">Carbohydrate metabolism; galactose metabolism.</text>
</comment>
<dbReference type="STRING" id="56780.SYN_01125"/>
<keyword evidence="8 10" id="KW-0413">Isomerase</keyword>
<dbReference type="eggNOG" id="COG1087">
    <property type="taxonomic scope" value="Bacteria"/>
</dbReference>
<dbReference type="PANTHER" id="PTHR43725">
    <property type="entry name" value="UDP-GLUCOSE 4-EPIMERASE"/>
    <property type="match status" value="1"/>
</dbReference>
<dbReference type="AlphaFoldDB" id="Q2LPU1"/>
<comment type="subunit">
    <text evidence="10">Homodimer.</text>
</comment>
<evidence type="ECO:0000256" key="6">
    <source>
        <dbReference type="ARBA" id="ARBA00018569"/>
    </source>
</evidence>
<sequence>MRILVTGGAGYIGSHVVKALGEQGHDLLIYDNLSTGHDWAVLYGRLEVGELADTRRLDEVLQAFRPEAVLHFAASIQVEESVREPLRYYRNNVANSLNLLDAMERHDVRNLIYSSTAAVYGIPERMPVDESLPLNPINPYGASKVMMETVLRDIADARENFRYIALRYFNVAGADAGNRIGQAYADATHLITRALKTANGQYPKLSVFGTDYPTPDGTCIRDYIHVDDLADAHIRALNYLVETGKTEIMNCGYGHGFSVREVVDVAKKVTRIDFPVEETERRAGDPPELIADSSKLRRLTGWLPRHDDLEFIIRTAWDWELKYRSLLKGKV</sequence>
<protein>
    <recommendedName>
        <fullName evidence="6 10">UDP-glucose 4-epimerase</fullName>
        <ecNumber evidence="5 10">5.1.3.2</ecNumber>
    </recommendedName>
</protein>
<name>Q2LPU1_SYNAS</name>
<dbReference type="EMBL" id="CP000252">
    <property type="protein sequence ID" value="ABC76282.1"/>
    <property type="molecule type" value="Genomic_DNA"/>
</dbReference>
<accession>Q2LPU1</accession>
<comment type="cofactor">
    <cofactor evidence="2 10">
        <name>NAD(+)</name>
        <dbReference type="ChEBI" id="CHEBI:57540"/>
    </cofactor>
</comment>
<dbReference type="Proteomes" id="UP000001933">
    <property type="component" value="Chromosome"/>
</dbReference>
<reference evidence="12 13" key="1">
    <citation type="journal article" date="2007" name="Proc. Natl. Acad. Sci. U.S.A.">
        <title>The genome of Syntrophus aciditrophicus: life at the thermodynamic limit of microbial growth.</title>
        <authorList>
            <person name="McInerney M.J."/>
            <person name="Rohlin L."/>
            <person name="Mouttaki H."/>
            <person name="Kim U."/>
            <person name="Krupp R.S."/>
            <person name="Rios-Hernandez L."/>
            <person name="Sieber J."/>
            <person name="Struchtemeyer C.G."/>
            <person name="Bhattacharyya A."/>
            <person name="Campbell J.W."/>
            <person name="Gunsalus R.P."/>
        </authorList>
    </citation>
    <scope>NUCLEOTIDE SEQUENCE [LARGE SCALE GENOMIC DNA]</scope>
    <source>
        <strain evidence="12 13">SB</strain>
    </source>
</reference>
<dbReference type="FunCoup" id="Q2LPU1">
    <property type="interactions" value="369"/>
</dbReference>
<dbReference type="GO" id="GO:0003978">
    <property type="term" value="F:UDP-glucose 4-epimerase activity"/>
    <property type="evidence" value="ECO:0007669"/>
    <property type="project" value="UniProtKB-UniRule"/>
</dbReference>
<dbReference type="SUPFAM" id="SSF51735">
    <property type="entry name" value="NAD(P)-binding Rossmann-fold domains"/>
    <property type="match status" value="1"/>
</dbReference>
<comment type="similarity">
    <text evidence="4 10">Belongs to the NAD(P)-dependent epimerase/dehydratase family.</text>
</comment>
<evidence type="ECO:0000256" key="5">
    <source>
        <dbReference type="ARBA" id="ARBA00013189"/>
    </source>
</evidence>
<evidence type="ECO:0000256" key="10">
    <source>
        <dbReference type="RuleBase" id="RU366046"/>
    </source>
</evidence>
<dbReference type="InterPro" id="IPR001509">
    <property type="entry name" value="Epimerase_deHydtase"/>
</dbReference>
<evidence type="ECO:0000256" key="4">
    <source>
        <dbReference type="ARBA" id="ARBA00007637"/>
    </source>
</evidence>